<dbReference type="RefSeq" id="WP_101751004.1">
    <property type="nucleotide sequence ID" value="NZ_CP025430.1"/>
</dbReference>
<protein>
    <recommendedName>
        <fullName evidence="2">SCP domain-containing protein</fullName>
    </recommendedName>
</protein>
<evidence type="ECO:0000256" key="1">
    <source>
        <dbReference type="SAM" id="SignalP"/>
    </source>
</evidence>
<dbReference type="OrthoDB" id="9811255at2"/>
<sequence length="187" mass="19033">MTLIRLTALTACAALLAACQPGGGADAPSLSLEGADLVPLETSVPVDPAQETLAPSCSNDGIDSAAMVEAVNAVRAAEGKVILSPESRLDKVAQSHACDVTRIGKPTVAGSNGSSIVDRARSVNYPTCGVIQLVAVGGSANEVISRWMGSPAHREQLLGDLSDDVGAGVTLGPDGRRWWSLVIGDSC</sequence>
<feature type="domain" description="SCP" evidence="2">
    <location>
        <begin position="68"/>
        <end position="180"/>
    </location>
</feature>
<name>A0A2H5EUJ0_9RHOB</name>
<feature type="chain" id="PRO_5014114757" description="SCP domain-containing protein" evidence="1">
    <location>
        <begin position="25"/>
        <end position="187"/>
    </location>
</feature>
<dbReference type="EMBL" id="CP025430">
    <property type="protein sequence ID" value="AUH62962.1"/>
    <property type="molecule type" value="Genomic_DNA"/>
</dbReference>
<dbReference type="PANTHER" id="PTHR31157:SF1">
    <property type="entry name" value="SCP DOMAIN-CONTAINING PROTEIN"/>
    <property type="match status" value="1"/>
</dbReference>
<accession>A0A2H5EUJ0</accession>
<dbReference type="KEGG" id="pzh:CX676_01275"/>
<dbReference type="SUPFAM" id="SSF55797">
    <property type="entry name" value="PR-1-like"/>
    <property type="match status" value="1"/>
</dbReference>
<evidence type="ECO:0000259" key="2">
    <source>
        <dbReference type="Pfam" id="PF00188"/>
    </source>
</evidence>
<keyword evidence="1" id="KW-0732">Signal</keyword>
<dbReference type="CDD" id="cd05379">
    <property type="entry name" value="CAP_bacterial"/>
    <property type="match status" value="1"/>
</dbReference>
<dbReference type="Proteomes" id="UP000234530">
    <property type="component" value="Chromosome"/>
</dbReference>
<dbReference type="InterPro" id="IPR014044">
    <property type="entry name" value="CAP_dom"/>
</dbReference>
<reference evidence="3 4" key="1">
    <citation type="journal article" date="2013" name="Antonie Van Leeuwenhoek">
        <title>Paracoccus zhejiangensis sp. nov., isolated from activated sludge in wastewater-treatment system.</title>
        <authorList>
            <person name="Wu Z.G."/>
            <person name="Zhang D.F."/>
            <person name="Liu Y.L."/>
            <person name="Wang F."/>
            <person name="Jiang X."/>
            <person name="Li C."/>
            <person name="Li S.P."/>
            <person name="Hong Q."/>
            <person name="Li W.J."/>
        </authorList>
    </citation>
    <scope>NUCLEOTIDE SEQUENCE [LARGE SCALE GENOMIC DNA]</scope>
    <source>
        <strain evidence="3 4">J6</strain>
    </source>
</reference>
<evidence type="ECO:0000313" key="3">
    <source>
        <dbReference type="EMBL" id="AUH62962.1"/>
    </source>
</evidence>
<dbReference type="Gene3D" id="3.40.33.10">
    <property type="entry name" value="CAP"/>
    <property type="match status" value="1"/>
</dbReference>
<feature type="signal peptide" evidence="1">
    <location>
        <begin position="1"/>
        <end position="24"/>
    </location>
</feature>
<gene>
    <name evidence="3" type="ORF">CX676_01275</name>
</gene>
<dbReference type="PANTHER" id="PTHR31157">
    <property type="entry name" value="SCP DOMAIN-CONTAINING PROTEIN"/>
    <property type="match status" value="1"/>
</dbReference>
<keyword evidence="4" id="KW-1185">Reference proteome</keyword>
<organism evidence="3 4">
    <name type="scientific">Paracoccus zhejiangensis</name>
    <dbReference type="NCBI Taxonomy" id="1077935"/>
    <lineage>
        <taxon>Bacteria</taxon>
        <taxon>Pseudomonadati</taxon>
        <taxon>Pseudomonadota</taxon>
        <taxon>Alphaproteobacteria</taxon>
        <taxon>Rhodobacterales</taxon>
        <taxon>Paracoccaceae</taxon>
        <taxon>Paracoccus</taxon>
    </lineage>
</organism>
<dbReference type="Pfam" id="PF00188">
    <property type="entry name" value="CAP"/>
    <property type="match status" value="1"/>
</dbReference>
<evidence type="ECO:0000313" key="4">
    <source>
        <dbReference type="Proteomes" id="UP000234530"/>
    </source>
</evidence>
<dbReference type="InterPro" id="IPR035940">
    <property type="entry name" value="CAP_sf"/>
</dbReference>
<dbReference type="AlphaFoldDB" id="A0A2H5EUJ0"/>
<proteinExistence type="predicted"/>
<dbReference type="PROSITE" id="PS51257">
    <property type="entry name" value="PROKAR_LIPOPROTEIN"/>
    <property type="match status" value="1"/>
</dbReference>